<sequence length="233" mass="25967">MILVQEIHKIEALTSMTNLGIIMTTDIRIASTFDISKGNEIINLAREFNVGGVVLSAASYSVSTEVKKPLAFVLTFIYKAIVGKFPHYDVWLFLGNSATQPDTRMVRYKRLWGALRSRGFDMPGSNEFLEAMVEVSGGLKFFGAVLLSELSIETVADVVIDERCSYIVALPKKINVLNALDMGWSGDMSKDFERLRCVSKKKGIVFKRVGEFDDDERGFTAIALPKIIKELLV</sequence>
<evidence type="ECO:0000313" key="1">
    <source>
        <dbReference type="EMBL" id="RMQ37966.1"/>
    </source>
</evidence>
<accession>A0A3M4L915</accession>
<dbReference type="AlphaFoldDB" id="A0A3M4L915"/>
<reference evidence="1 2" key="1">
    <citation type="submission" date="2018-08" db="EMBL/GenBank/DDBJ databases">
        <title>Recombination of ecologically and evolutionarily significant loci maintains genetic cohesion in the Pseudomonas syringae species complex.</title>
        <authorList>
            <person name="Dillon M."/>
            <person name="Thakur S."/>
            <person name="Almeida R.N.D."/>
            <person name="Weir B.S."/>
            <person name="Guttman D.S."/>
        </authorList>
    </citation>
    <scope>NUCLEOTIDE SEQUENCE [LARGE SCALE GENOMIC DNA]</scope>
    <source>
        <strain evidence="1 2">ICMP 19074</strain>
    </source>
</reference>
<dbReference type="EMBL" id="RBRB01000038">
    <property type="protein sequence ID" value="RMQ37966.1"/>
    <property type="molecule type" value="Genomic_DNA"/>
</dbReference>
<evidence type="ECO:0000313" key="2">
    <source>
        <dbReference type="Proteomes" id="UP000273140"/>
    </source>
</evidence>
<dbReference type="RefSeq" id="WP_017703298.1">
    <property type="nucleotide sequence ID" value="NZ_RBRB01000038.1"/>
</dbReference>
<comment type="caution">
    <text evidence="1">The sequence shown here is derived from an EMBL/GenBank/DDBJ whole genome shotgun (WGS) entry which is preliminary data.</text>
</comment>
<organism evidence="1 2">
    <name type="scientific">Pseudomonas syringae pv. actinidiae</name>
    <dbReference type="NCBI Taxonomy" id="103796"/>
    <lineage>
        <taxon>Bacteria</taxon>
        <taxon>Pseudomonadati</taxon>
        <taxon>Pseudomonadota</taxon>
        <taxon>Gammaproteobacteria</taxon>
        <taxon>Pseudomonadales</taxon>
        <taxon>Pseudomonadaceae</taxon>
        <taxon>Pseudomonas</taxon>
        <taxon>Pseudomonas syringae</taxon>
    </lineage>
</organism>
<protein>
    <submittedName>
        <fullName evidence="1">Uncharacterized protein</fullName>
    </submittedName>
</protein>
<proteinExistence type="predicted"/>
<dbReference type="Proteomes" id="UP000273140">
    <property type="component" value="Unassembled WGS sequence"/>
</dbReference>
<name>A0A3M4L915_PSESF</name>
<gene>
    <name evidence="1" type="ORF">ALQ07_200054</name>
</gene>